<feature type="domain" description="Putative Se/S carrier protein-like" evidence="1">
    <location>
        <begin position="20"/>
        <end position="88"/>
    </location>
</feature>
<sequence>MYQLALLLNILILRWYNVKYGLIVFYSYQHGLMTEKILKKNSIPVEFVPTPRSITNSCSHSLKFGIEYTKVIKDILQRINIPYKGIYEVEKTYSGYEVINIL</sequence>
<evidence type="ECO:0000313" key="2">
    <source>
        <dbReference type="EMBL" id="AIS52735.1"/>
    </source>
</evidence>
<dbReference type="HOGENOM" id="CLU_167443_2_3_9"/>
<dbReference type="InterPro" id="IPR021778">
    <property type="entry name" value="Se/S_carrier-like"/>
</dbReference>
<dbReference type="Pfam" id="PF11823">
    <property type="entry name" value="Se_S_carrier"/>
    <property type="match status" value="1"/>
</dbReference>
<dbReference type="AlphaFoldDB" id="A0A097ASD8"/>
<dbReference type="Proteomes" id="UP000029669">
    <property type="component" value="Chromosome"/>
</dbReference>
<name>A0A097ASD8_THEKI</name>
<dbReference type="KEGG" id="tki:TKV_c15700"/>
<proteinExistence type="predicted"/>
<keyword evidence="3" id="KW-1185">Reference proteome</keyword>
<dbReference type="eggNOG" id="ENOG5033A63">
    <property type="taxonomic scope" value="Bacteria"/>
</dbReference>
<organism evidence="2 3">
    <name type="scientific">Thermoanaerobacter kivui</name>
    <name type="common">Acetogenium kivui</name>
    <dbReference type="NCBI Taxonomy" id="2325"/>
    <lineage>
        <taxon>Bacteria</taxon>
        <taxon>Bacillati</taxon>
        <taxon>Bacillota</taxon>
        <taxon>Clostridia</taxon>
        <taxon>Thermoanaerobacterales</taxon>
        <taxon>Thermoanaerobacteraceae</taxon>
        <taxon>Thermoanaerobacter</taxon>
    </lineage>
</organism>
<evidence type="ECO:0000259" key="1">
    <source>
        <dbReference type="Pfam" id="PF11823"/>
    </source>
</evidence>
<evidence type="ECO:0000313" key="3">
    <source>
        <dbReference type="Proteomes" id="UP000029669"/>
    </source>
</evidence>
<dbReference type="EMBL" id="CP009170">
    <property type="protein sequence ID" value="AIS52735.1"/>
    <property type="molecule type" value="Genomic_DNA"/>
</dbReference>
<protein>
    <recommendedName>
        <fullName evidence="1">Putative Se/S carrier protein-like domain-containing protein</fullName>
    </recommendedName>
</protein>
<accession>A0A097ASD8</accession>
<gene>
    <name evidence="2" type="ORF">TKV_c15700</name>
</gene>
<dbReference type="STRING" id="2325.TKV_c15700"/>
<reference evidence="3" key="1">
    <citation type="journal article" date="2015" name="Genome Announc.">
        <title>Whole-Genome Sequences of 80 Environmental and Clinical Isolates of Burkholderia pseudomallei.</title>
        <authorList>
            <person name="Johnson S.L."/>
            <person name="Baker A.L."/>
            <person name="Chain P.S."/>
            <person name="Currie B.J."/>
            <person name="Daligault H.E."/>
            <person name="Davenport K.W."/>
            <person name="Davis C.B."/>
            <person name="Inglis T.J."/>
            <person name="Kaestli M."/>
            <person name="Koren S."/>
            <person name="Mayo M."/>
            <person name="Merritt A.J."/>
            <person name="Price E.P."/>
            <person name="Sarovich D.S."/>
            <person name="Warner J."/>
            <person name="Rosovitz M.J."/>
        </authorList>
    </citation>
    <scope>NUCLEOTIDE SEQUENCE [LARGE SCALE GENOMIC DNA]</scope>
    <source>
        <strain evidence="3">DSM 2030</strain>
    </source>
</reference>